<gene>
    <name evidence="2" type="ORF">FPE_LOCUS5086</name>
</gene>
<dbReference type="EMBL" id="OU503038">
    <property type="protein sequence ID" value="CAI9757656.1"/>
    <property type="molecule type" value="Genomic_DNA"/>
</dbReference>
<reference evidence="2" key="1">
    <citation type="submission" date="2023-05" db="EMBL/GenBank/DDBJ databases">
        <authorList>
            <person name="Huff M."/>
        </authorList>
    </citation>
    <scope>NUCLEOTIDE SEQUENCE</scope>
</reference>
<evidence type="ECO:0000313" key="3">
    <source>
        <dbReference type="Proteomes" id="UP000834106"/>
    </source>
</evidence>
<accession>A0AAD1YX12</accession>
<sequence>MSSDERRCFMVVGALAIVVADLRGCGDGGGSGGLGCDGGGGGFGCGGFNGSHLLQIHVFPFEDLKFDPLLPLPPQQAPPKFIVTLSQALDCSSRRKEQFSPYGHPFSV</sequence>
<dbReference type="AlphaFoldDB" id="A0AAD1YX12"/>
<feature type="signal peptide" evidence="1">
    <location>
        <begin position="1"/>
        <end position="24"/>
    </location>
</feature>
<evidence type="ECO:0000256" key="1">
    <source>
        <dbReference type="SAM" id="SignalP"/>
    </source>
</evidence>
<keyword evidence="1" id="KW-0732">Signal</keyword>
<proteinExistence type="predicted"/>
<protein>
    <recommendedName>
        <fullName evidence="4">Secreted protein</fullName>
    </recommendedName>
</protein>
<evidence type="ECO:0008006" key="4">
    <source>
        <dbReference type="Google" id="ProtNLM"/>
    </source>
</evidence>
<feature type="chain" id="PRO_5042141234" description="Secreted protein" evidence="1">
    <location>
        <begin position="25"/>
        <end position="108"/>
    </location>
</feature>
<dbReference type="Proteomes" id="UP000834106">
    <property type="component" value="Chromosome 3"/>
</dbReference>
<organism evidence="2 3">
    <name type="scientific">Fraxinus pennsylvanica</name>
    <dbReference type="NCBI Taxonomy" id="56036"/>
    <lineage>
        <taxon>Eukaryota</taxon>
        <taxon>Viridiplantae</taxon>
        <taxon>Streptophyta</taxon>
        <taxon>Embryophyta</taxon>
        <taxon>Tracheophyta</taxon>
        <taxon>Spermatophyta</taxon>
        <taxon>Magnoliopsida</taxon>
        <taxon>eudicotyledons</taxon>
        <taxon>Gunneridae</taxon>
        <taxon>Pentapetalae</taxon>
        <taxon>asterids</taxon>
        <taxon>lamiids</taxon>
        <taxon>Lamiales</taxon>
        <taxon>Oleaceae</taxon>
        <taxon>Oleeae</taxon>
        <taxon>Fraxinus</taxon>
    </lineage>
</organism>
<keyword evidence="3" id="KW-1185">Reference proteome</keyword>
<name>A0AAD1YX12_9LAMI</name>
<evidence type="ECO:0000313" key="2">
    <source>
        <dbReference type="EMBL" id="CAI9757656.1"/>
    </source>
</evidence>